<dbReference type="PANTHER" id="PTHR34400">
    <property type="match status" value="1"/>
</dbReference>
<dbReference type="InterPro" id="IPR026820">
    <property type="entry name" value="VioB/RebD_dom"/>
</dbReference>
<dbReference type="PANTHER" id="PTHR34400:SF4">
    <property type="entry name" value="MEMBRANE PROTEIN"/>
    <property type="match status" value="1"/>
</dbReference>
<name>A0A2K8QI66_9GAMM</name>
<dbReference type="InterPro" id="IPR012347">
    <property type="entry name" value="Ferritin-like"/>
</dbReference>
<evidence type="ECO:0000313" key="1">
    <source>
        <dbReference type="EMBL" id="ATZ93186.1"/>
    </source>
</evidence>
<keyword evidence="2" id="KW-1185">Reference proteome</keyword>
<dbReference type="KEGG" id="dfn:CVE23_03855"/>
<proteinExistence type="predicted"/>
<dbReference type="Proteomes" id="UP000231901">
    <property type="component" value="Chromosome"/>
</dbReference>
<dbReference type="EMBL" id="CP025003">
    <property type="protein sequence ID" value="ATZ93186.1"/>
    <property type="molecule type" value="Genomic_DNA"/>
</dbReference>
<gene>
    <name evidence="1" type="ORF">CVE23_03855</name>
</gene>
<evidence type="ECO:0000313" key="2">
    <source>
        <dbReference type="Proteomes" id="UP000231901"/>
    </source>
</evidence>
<dbReference type="Gene3D" id="1.20.1260.10">
    <property type="match status" value="1"/>
</dbReference>
<dbReference type="InterPro" id="IPR009078">
    <property type="entry name" value="Ferritin-like_SF"/>
</dbReference>
<dbReference type="AlphaFoldDB" id="A0A2K8QI66"/>
<sequence length="360" mass="40509">MACKELNMSLETQKTELLDWLKTAMTLEFGTIPPYMMALVSLHPDKNRVPADLIRAVMIEEMLHMTLVGNLINSLGGRVDLGPDSLPSYPLAMEFRGKRFKDRKFDVNLQAFSPQAIEIFMMIELPSDWAERESLMLMAADELDIDGLTIGDFYLNILHQLEELCGKYGESAVFCGDLALQISQDYYWSSGGKPIVITNLSSAREAITTIIEQGEGSSTSIYDDDHLTFGQPVELAHFYRFREIYFARYYQPGDEPHQPPSGEPFPVDYQAVYPIKTNPVASDYAPDTPLATLNEQFNRQYTLMLLQLQQAFSGHPRALYTAIMNGMHGMVPIAINMASQPIPGDADLRHGTPTFSWFTP</sequence>
<accession>A0A2K8QI66</accession>
<organism evidence="1 2">
    <name type="scientific">Dickeya fangzhongdai</name>
    <dbReference type="NCBI Taxonomy" id="1778540"/>
    <lineage>
        <taxon>Bacteria</taxon>
        <taxon>Pseudomonadati</taxon>
        <taxon>Pseudomonadota</taxon>
        <taxon>Gammaproteobacteria</taxon>
        <taxon>Enterobacterales</taxon>
        <taxon>Pectobacteriaceae</taxon>
        <taxon>Dickeya</taxon>
    </lineage>
</organism>
<dbReference type="Pfam" id="PF12902">
    <property type="entry name" value="Ferritin-like"/>
    <property type="match status" value="1"/>
</dbReference>
<protein>
    <submittedName>
        <fullName evidence="1">Uncharacterized protein</fullName>
    </submittedName>
</protein>
<dbReference type="SUPFAM" id="SSF47240">
    <property type="entry name" value="Ferritin-like"/>
    <property type="match status" value="1"/>
</dbReference>
<reference evidence="2" key="1">
    <citation type="journal article" date="2018" name="Genome Announc.">
        <title>Complete genome sequence of a Dickeya fangzhongdai type strain causing bleeding canker of pear tree trunks.</title>
        <authorList>
            <person name="Zhao Y."/>
            <person name="Tian Y."/>
            <person name="Li X."/>
            <person name="Hu B."/>
        </authorList>
    </citation>
    <scope>NUCLEOTIDE SEQUENCE [LARGE SCALE GENOMIC DNA]</scope>
    <source>
        <strain evidence="2">DSM 101947</strain>
    </source>
</reference>